<dbReference type="AlphaFoldDB" id="A0A1L9RDD9"/>
<gene>
    <name evidence="1" type="ORF">ASPWEDRAFT_42935</name>
</gene>
<dbReference type="EMBL" id="KV878214">
    <property type="protein sequence ID" value="OJJ32898.1"/>
    <property type="molecule type" value="Genomic_DNA"/>
</dbReference>
<evidence type="ECO:0008006" key="3">
    <source>
        <dbReference type="Google" id="ProtNLM"/>
    </source>
</evidence>
<keyword evidence="2" id="KW-1185">Reference proteome</keyword>
<evidence type="ECO:0000313" key="1">
    <source>
        <dbReference type="EMBL" id="OJJ32898.1"/>
    </source>
</evidence>
<reference evidence="2" key="1">
    <citation type="journal article" date="2017" name="Genome Biol.">
        <title>Comparative genomics reveals high biological diversity and specific adaptations in the industrially and medically important fungal genus Aspergillus.</title>
        <authorList>
            <person name="de Vries R.P."/>
            <person name="Riley R."/>
            <person name="Wiebenga A."/>
            <person name="Aguilar-Osorio G."/>
            <person name="Amillis S."/>
            <person name="Uchima C.A."/>
            <person name="Anderluh G."/>
            <person name="Asadollahi M."/>
            <person name="Askin M."/>
            <person name="Barry K."/>
            <person name="Battaglia E."/>
            <person name="Bayram O."/>
            <person name="Benocci T."/>
            <person name="Braus-Stromeyer S.A."/>
            <person name="Caldana C."/>
            <person name="Canovas D."/>
            <person name="Cerqueira G.C."/>
            <person name="Chen F."/>
            <person name="Chen W."/>
            <person name="Choi C."/>
            <person name="Clum A."/>
            <person name="Dos Santos R.A."/>
            <person name="Damasio A.R."/>
            <person name="Diallinas G."/>
            <person name="Emri T."/>
            <person name="Fekete E."/>
            <person name="Flipphi M."/>
            <person name="Freyberg S."/>
            <person name="Gallo A."/>
            <person name="Gournas C."/>
            <person name="Habgood R."/>
            <person name="Hainaut M."/>
            <person name="Harispe M.L."/>
            <person name="Henrissat B."/>
            <person name="Hilden K.S."/>
            <person name="Hope R."/>
            <person name="Hossain A."/>
            <person name="Karabika E."/>
            <person name="Karaffa L."/>
            <person name="Karanyi Z."/>
            <person name="Krasevec N."/>
            <person name="Kuo A."/>
            <person name="Kusch H."/>
            <person name="LaButti K."/>
            <person name="Lagendijk E.L."/>
            <person name="Lapidus A."/>
            <person name="Levasseur A."/>
            <person name="Lindquist E."/>
            <person name="Lipzen A."/>
            <person name="Logrieco A.F."/>
            <person name="MacCabe A."/>
            <person name="Maekelae M.R."/>
            <person name="Malavazi I."/>
            <person name="Melin P."/>
            <person name="Meyer V."/>
            <person name="Mielnichuk N."/>
            <person name="Miskei M."/>
            <person name="Molnar A.P."/>
            <person name="Mule G."/>
            <person name="Ngan C.Y."/>
            <person name="Orejas M."/>
            <person name="Orosz E."/>
            <person name="Ouedraogo J.P."/>
            <person name="Overkamp K.M."/>
            <person name="Park H.-S."/>
            <person name="Perrone G."/>
            <person name="Piumi F."/>
            <person name="Punt P.J."/>
            <person name="Ram A.F."/>
            <person name="Ramon A."/>
            <person name="Rauscher S."/>
            <person name="Record E."/>
            <person name="Riano-Pachon D.M."/>
            <person name="Robert V."/>
            <person name="Roehrig J."/>
            <person name="Ruller R."/>
            <person name="Salamov A."/>
            <person name="Salih N.S."/>
            <person name="Samson R.A."/>
            <person name="Sandor E."/>
            <person name="Sanguinetti M."/>
            <person name="Schuetze T."/>
            <person name="Sepcic K."/>
            <person name="Shelest E."/>
            <person name="Sherlock G."/>
            <person name="Sophianopoulou V."/>
            <person name="Squina F.M."/>
            <person name="Sun H."/>
            <person name="Susca A."/>
            <person name="Todd R.B."/>
            <person name="Tsang A."/>
            <person name="Unkles S.E."/>
            <person name="van de Wiele N."/>
            <person name="van Rossen-Uffink D."/>
            <person name="Oliveira J.V."/>
            <person name="Vesth T.C."/>
            <person name="Visser J."/>
            <person name="Yu J.-H."/>
            <person name="Zhou M."/>
            <person name="Andersen M.R."/>
            <person name="Archer D.B."/>
            <person name="Baker S.E."/>
            <person name="Benoit I."/>
            <person name="Brakhage A.A."/>
            <person name="Braus G.H."/>
            <person name="Fischer R."/>
            <person name="Frisvad J.C."/>
            <person name="Goldman G.H."/>
            <person name="Houbraken J."/>
            <person name="Oakley B."/>
            <person name="Pocsi I."/>
            <person name="Scazzocchio C."/>
            <person name="Seiboth B."/>
            <person name="vanKuyk P.A."/>
            <person name="Wortman J."/>
            <person name="Dyer P.S."/>
            <person name="Grigoriev I.V."/>
        </authorList>
    </citation>
    <scope>NUCLEOTIDE SEQUENCE [LARGE SCALE GENOMIC DNA]</scope>
    <source>
        <strain evidence="2">DTO 134E9</strain>
    </source>
</reference>
<organism evidence="1 2">
    <name type="scientific">Aspergillus wentii DTO 134E9</name>
    <dbReference type="NCBI Taxonomy" id="1073089"/>
    <lineage>
        <taxon>Eukaryota</taxon>
        <taxon>Fungi</taxon>
        <taxon>Dikarya</taxon>
        <taxon>Ascomycota</taxon>
        <taxon>Pezizomycotina</taxon>
        <taxon>Eurotiomycetes</taxon>
        <taxon>Eurotiomycetidae</taxon>
        <taxon>Eurotiales</taxon>
        <taxon>Aspergillaceae</taxon>
        <taxon>Aspergillus</taxon>
        <taxon>Aspergillus subgen. Cremei</taxon>
    </lineage>
</organism>
<evidence type="ECO:0000313" key="2">
    <source>
        <dbReference type="Proteomes" id="UP000184383"/>
    </source>
</evidence>
<dbReference type="RefSeq" id="XP_040686575.1">
    <property type="nucleotide sequence ID" value="XM_040835907.1"/>
</dbReference>
<dbReference type="GeneID" id="63751755"/>
<sequence>MPFIEIPAPRLYEDLINRPQPTLVYFFDGSAGRTGEYQILESGNHPGSQLETFFVDVALFPVPDGPKEVPVTILFREGQQLGTAVQGDIPTFFKLLQQAEQES</sequence>
<dbReference type="OrthoDB" id="4361376at2759"/>
<proteinExistence type="predicted"/>
<dbReference type="Proteomes" id="UP000184383">
    <property type="component" value="Unassembled WGS sequence"/>
</dbReference>
<protein>
    <recommendedName>
        <fullName evidence="3">Thioredoxin domain-containing protein</fullName>
    </recommendedName>
</protein>
<accession>A0A1L9RDD9</accession>
<name>A0A1L9RDD9_ASPWE</name>
<dbReference type="VEuPathDB" id="FungiDB:ASPWEDRAFT_42935"/>